<protein>
    <submittedName>
        <fullName evidence="2">Uncharacterized protein</fullName>
    </submittedName>
</protein>
<evidence type="ECO:0000313" key="3">
    <source>
        <dbReference type="Proteomes" id="UP000735302"/>
    </source>
</evidence>
<keyword evidence="3" id="KW-1185">Reference proteome</keyword>
<sequence length="153" mass="16770">MTTTTTLSPLHHRQYDSHHNYNHHQTAMRTHNIIITSISPLSPQPSVSHTITPAALQAPPLPLCHTASATDTTICTHSHSPPHHYHKINTTLLSRPPQPHPDHNPITATNPYILTTLAISPPPLPPHPSPQFSLHHAPSTTLSPPSSMKPHTK</sequence>
<organism evidence="2 3">
    <name type="scientific">Plakobranchus ocellatus</name>
    <dbReference type="NCBI Taxonomy" id="259542"/>
    <lineage>
        <taxon>Eukaryota</taxon>
        <taxon>Metazoa</taxon>
        <taxon>Spiralia</taxon>
        <taxon>Lophotrochozoa</taxon>
        <taxon>Mollusca</taxon>
        <taxon>Gastropoda</taxon>
        <taxon>Heterobranchia</taxon>
        <taxon>Euthyneura</taxon>
        <taxon>Panpulmonata</taxon>
        <taxon>Sacoglossa</taxon>
        <taxon>Placobranchoidea</taxon>
        <taxon>Plakobranchidae</taxon>
        <taxon>Plakobranchus</taxon>
    </lineage>
</organism>
<gene>
    <name evidence="2" type="ORF">PoB_003126100</name>
</gene>
<reference evidence="2 3" key="1">
    <citation type="journal article" date="2021" name="Elife">
        <title>Chloroplast acquisition without the gene transfer in kleptoplastic sea slugs, Plakobranchus ocellatus.</title>
        <authorList>
            <person name="Maeda T."/>
            <person name="Takahashi S."/>
            <person name="Yoshida T."/>
            <person name="Shimamura S."/>
            <person name="Takaki Y."/>
            <person name="Nagai Y."/>
            <person name="Toyoda A."/>
            <person name="Suzuki Y."/>
            <person name="Arimoto A."/>
            <person name="Ishii H."/>
            <person name="Satoh N."/>
            <person name="Nishiyama T."/>
            <person name="Hasebe M."/>
            <person name="Maruyama T."/>
            <person name="Minagawa J."/>
            <person name="Obokata J."/>
            <person name="Shigenobu S."/>
        </authorList>
    </citation>
    <scope>NUCLEOTIDE SEQUENCE [LARGE SCALE GENOMIC DNA]</scope>
</reference>
<dbReference type="AlphaFoldDB" id="A0AAV4ADN7"/>
<evidence type="ECO:0000256" key="1">
    <source>
        <dbReference type="SAM" id="MobiDB-lite"/>
    </source>
</evidence>
<evidence type="ECO:0000313" key="2">
    <source>
        <dbReference type="EMBL" id="GFO04756.1"/>
    </source>
</evidence>
<proteinExistence type="predicted"/>
<dbReference type="Proteomes" id="UP000735302">
    <property type="component" value="Unassembled WGS sequence"/>
</dbReference>
<feature type="compositionally biased region" description="Pro residues" evidence="1">
    <location>
        <begin position="120"/>
        <end position="129"/>
    </location>
</feature>
<comment type="caution">
    <text evidence="2">The sequence shown here is derived from an EMBL/GenBank/DDBJ whole genome shotgun (WGS) entry which is preliminary data.</text>
</comment>
<name>A0AAV4ADN7_9GAST</name>
<accession>A0AAV4ADN7</accession>
<feature type="region of interest" description="Disordered" evidence="1">
    <location>
        <begin position="118"/>
        <end position="153"/>
    </location>
</feature>
<dbReference type="EMBL" id="BLXT01003741">
    <property type="protein sequence ID" value="GFO04756.1"/>
    <property type="molecule type" value="Genomic_DNA"/>
</dbReference>